<dbReference type="Pfam" id="PF10818">
    <property type="entry name" value="SecM_small"/>
    <property type="match status" value="1"/>
</dbReference>
<reference evidence="1 2" key="1">
    <citation type="submission" date="2018-05" db="EMBL/GenBank/DDBJ databases">
        <title>Genomic Encyclopedia of Type Strains, Phase IV (KMG-IV): sequencing the most valuable type-strain genomes for metagenomic binning, comparative biology and taxonomic classification.</title>
        <authorList>
            <person name="Goeker M."/>
        </authorList>
    </citation>
    <scope>NUCLEOTIDE SEQUENCE [LARGE SCALE GENOMIC DNA]</scope>
    <source>
        <strain evidence="1 2">DSM 22999</strain>
    </source>
</reference>
<dbReference type="Proteomes" id="UP000245909">
    <property type="component" value="Unassembled WGS sequence"/>
</dbReference>
<dbReference type="AlphaFoldDB" id="A0A2U0T5D3"/>
<gene>
    <name evidence="1" type="ORF">C8D76_10724</name>
</gene>
<organism evidence="1 2">
    <name type="scientific">Alitibacter langaaensis DSM 22999</name>
    <dbReference type="NCBI Taxonomy" id="1122935"/>
    <lineage>
        <taxon>Bacteria</taxon>
        <taxon>Pseudomonadati</taxon>
        <taxon>Pseudomonadota</taxon>
        <taxon>Gammaproteobacteria</taxon>
        <taxon>Pasteurellales</taxon>
        <taxon>Pasteurellaceae</taxon>
        <taxon>Alitibacter</taxon>
    </lineage>
</organism>
<sequence length="83" mass="9217">MIALLTLPQVQGVERAQTLHLEYQNQSLQTQAAHSVFAQAEQYPQAKTVRPAQQSIKFNKISPHFVAKIFSPSAPIRGSPLFS</sequence>
<evidence type="ECO:0000313" key="2">
    <source>
        <dbReference type="Proteomes" id="UP000245909"/>
    </source>
</evidence>
<accession>A0A2U0T5D3</accession>
<dbReference type="InterPro" id="IPR020508">
    <property type="entry name" value="SecM_small"/>
</dbReference>
<proteinExistence type="predicted"/>
<comment type="caution">
    <text evidence="1">The sequence shown here is derived from an EMBL/GenBank/DDBJ whole genome shotgun (WGS) entry which is preliminary data.</text>
</comment>
<evidence type="ECO:0000313" key="1">
    <source>
        <dbReference type="EMBL" id="PVX38803.1"/>
    </source>
</evidence>
<protein>
    <submittedName>
        <fullName evidence="1">Uncharacterized protein DUF2547</fullName>
    </submittedName>
</protein>
<dbReference type="EMBL" id="QENU01000007">
    <property type="protein sequence ID" value="PVX38803.1"/>
    <property type="molecule type" value="Genomic_DNA"/>
</dbReference>
<keyword evidence="2" id="KW-1185">Reference proteome</keyword>
<name>A0A2U0T5D3_9PAST</name>